<dbReference type="InterPro" id="IPR012347">
    <property type="entry name" value="Ferritin-like"/>
</dbReference>
<evidence type="ECO:0000313" key="2">
    <source>
        <dbReference type="Proteomes" id="UP001401887"/>
    </source>
</evidence>
<dbReference type="InterPro" id="IPR052703">
    <property type="entry name" value="Aromatic_CoA_ox/epox"/>
</dbReference>
<proteinExistence type="predicted"/>
<sequence>MTASSQSPAASAQQETLAPELQPALIRKLTALADDEIILAHRDGEWTGHAPILEEDIALANIAQDELGHASLYLDLRRELDGSDPDRLAFFRDADGFTNVRLVELPKGDWAFTMLRQYLFDAYEALWLDAARASTYAPLAEVAAKAVREEKFHLQHTALWVERLALGTDESHRRTQNALNELWPFAAQLFQPVQDEETLVEAGILPDLAGVRARWEALVVPHLTGKCGLTLPDAPANAAAGRATHTEHLAPLLSEMQSVARAVPNAEVW</sequence>
<dbReference type="InterPro" id="IPR009078">
    <property type="entry name" value="Ferritin-like_SF"/>
</dbReference>
<dbReference type="NCBIfam" id="TIGR02158">
    <property type="entry name" value="PA_CoA_Oxy3"/>
    <property type="match status" value="1"/>
</dbReference>
<dbReference type="InterPro" id="IPR007814">
    <property type="entry name" value="PaaA_PaaC"/>
</dbReference>
<evidence type="ECO:0000313" key="1">
    <source>
        <dbReference type="EMBL" id="GAA5513966.1"/>
    </source>
</evidence>
<dbReference type="Pfam" id="PF05138">
    <property type="entry name" value="PaaA_PaaC"/>
    <property type="match status" value="1"/>
</dbReference>
<dbReference type="EMBL" id="BAABRP010000012">
    <property type="protein sequence ID" value="GAA5513966.1"/>
    <property type="molecule type" value="Genomic_DNA"/>
</dbReference>
<dbReference type="PANTHER" id="PTHR30458">
    <property type="entry name" value="PHENYLACETIC ACID DEGRADATION PROTEIN PAA"/>
    <property type="match status" value="1"/>
</dbReference>
<reference evidence="1 2" key="1">
    <citation type="submission" date="2024-02" db="EMBL/GenBank/DDBJ databases">
        <title>Deinococcus carri NBRC 110142.</title>
        <authorList>
            <person name="Ichikawa N."/>
            <person name="Katano-Makiyama Y."/>
            <person name="Hidaka K."/>
        </authorList>
    </citation>
    <scope>NUCLEOTIDE SEQUENCE [LARGE SCALE GENOMIC DNA]</scope>
    <source>
        <strain evidence="1 2">NBRC 110142</strain>
    </source>
</reference>
<comment type="caution">
    <text evidence="1">The sequence shown here is derived from an EMBL/GenBank/DDBJ whole genome shotgun (WGS) entry which is preliminary data.</text>
</comment>
<name>A0ABP9WAA8_9DEIO</name>
<dbReference type="SUPFAM" id="SSF47240">
    <property type="entry name" value="Ferritin-like"/>
    <property type="match status" value="1"/>
</dbReference>
<gene>
    <name evidence="1" type="primary">paaC</name>
    <name evidence="1" type="ORF">Dcar01_02715</name>
</gene>
<keyword evidence="2" id="KW-1185">Reference proteome</keyword>
<dbReference type="Proteomes" id="UP001401887">
    <property type="component" value="Unassembled WGS sequence"/>
</dbReference>
<organism evidence="1 2">
    <name type="scientific">Deinococcus carri</name>
    <dbReference type="NCBI Taxonomy" id="1211323"/>
    <lineage>
        <taxon>Bacteria</taxon>
        <taxon>Thermotogati</taxon>
        <taxon>Deinococcota</taxon>
        <taxon>Deinococci</taxon>
        <taxon>Deinococcales</taxon>
        <taxon>Deinococcaceae</taxon>
        <taxon>Deinococcus</taxon>
    </lineage>
</organism>
<dbReference type="PANTHER" id="PTHR30458:SF0">
    <property type="entry name" value="1,2-PHENYLACETYL-COA EPOXIDASE, SUBUNIT C"/>
    <property type="match status" value="1"/>
</dbReference>
<dbReference type="RefSeq" id="WP_345466095.1">
    <property type="nucleotide sequence ID" value="NZ_BAABRP010000012.1"/>
</dbReference>
<dbReference type="Gene3D" id="1.20.1260.10">
    <property type="match status" value="1"/>
</dbReference>
<protein>
    <submittedName>
        <fullName evidence="1">1,2-phenylacetyl-CoA epoxidase, subunit C</fullName>
    </submittedName>
</protein>
<dbReference type="InterPro" id="IPR011882">
    <property type="entry name" value="PaaC"/>
</dbReference>
<accession>A0ABP9WAA8</accession>
<dbReference type="PIRSF" id="PIRSF037834">
    <property type="entry name" value="PA_CoA_Oase3"/>
    <property type="match status" value="1"/>
</dbReference>